<dbReference type="InterPro" id="IPR006575">
    <property type="entry name" value="RWD_dom"/>
</dbReference>
<evidence type="ECO:0000313" key="9">
    <source>
        <dbReference type="Proteomes" id="UP000594454"/>
    </source>
</evidence>
<dbReference type="PROSITE" id="PS50089">
    <property type="entry name" value="ZF_RING_2"/>
    <property type="match status" value="1"/>
</dbReference>
<dbReference type="GO" id="GO:0008270">
    <property type="term" value="F:zinc ion binding"/>
    <property type="evidence" value="ECO:0007669"/>
    <property type="project" value="UniProtKB-KW"/>
</dbReference>
<dbReference type="SUPFAM" id="SSF57850">
    <property type="entry name" value="RING/U-box"/>
    <property type="match status" value="1"/>
</dbReference>
<dbReference type="InterPro" id="IPR013083">
    <property type="entry name" value="Znf_RING/FYVE/PHD"/>
</dbReference>
<dbReference type="Gene3D" id="3.10.110.10">
    <property type="entry name" value="Ubiquitin Conjugating Enzyme"/>
    <property type="match status" value="1"/>
</dbReference>
<keyword evidence="3" id="KW-0862">Zinc</keyword>
<sequence>MSIISFEIEEVQKICENVIPNSKIIACNPSLVRIDIKQTRSRQLTTCIRFPEKYPEQSLLIELKSKTLCDKFLDGLTTLAEQKAKELQGKPQIINTLKFISQYLQENPLCIVLDEIIALRKLLSSETGDLKLKQKNSTISLTARGGNYYFKIKTEIPEEYPEKCVKWQNYESNLPAVLVRFLNGQGKEIARQCVEPPLAQPRNKKLEQFQPSPSLLKAMTFIIEATREFCTEVCPICNEYVLPRLAEDIVANEQDDSFVERVYCGHLFHQGCLKKYVNEPPFPPGGKTCPATKSHPRSDAKHLRVNNSSGSNSAPKSNTSIANKKTCGIRLAHDRWVVNVKVAESRWAQKQARERELEEVVDFLQ</sequence>
<evidence type="ECO:0000259" key="6">
    <source>
        <dbReference type="PROSITE" id="PS50089"/>
    </source>
</evidence>
<dbReference type="OMA" id="WAHQQAR"/>
<dbReference type="GO" id="GO:0005634">
    <property type="term" value="C:nucleus"/>
    <property type="evidence" value="ECO:0007669"/>
    <property type="project" value="UniProtKB-ARBA"/>
</dbReference>
<reference evidence="8 9" key="1">
    <citation type="submission" date="2020-11" db="EMBL/GenBank/DDBJ databases">
        <authorList>
            <person name="Wallbank WR R."/>
            <person name="Pardo Diaz C."/>
            <person name="Kozak K."/>
            <person name="Martin S."/>
            <person name="Jiggins C."/>
            <person name="Moest M."/>
            <person name="Warren A I."/>
            <person name="Generalovic N T."/>
            <person name="Byers J.R.P. K."/>
            <person name="Montejo-Kovacevich G."/>
            <person name="Yen C E."/>
        </authorList>
    </citation>
    <scope>NUCLEOTIDE SEQUENCE [LARGE SCALE GENOMIC DNA]</scope>
</reference>
<evidence type="ECO:0000256" key="5">
    <source>
        <dbReference type="SAM" id="MobiDB-lite"/>
    </source>
</evidence>
<dbReference type="AlphaFoldDB" id="A0A7R8V0C3"/>
<feature type="compositionally biased region" description="Polar residues" evidence="5">
    <location>
        <begin position="305"/>
        <end position="320"/>
    </location>
</feature>
<evidence type="ECO:0000256" key="1">
    <source>
        <dbReference type="ARBA" id="ARBA00022723"/>
    </source>
</evidence>
<feature type="region of interest" description="Disordered" evidence="5">
    <location>
        <begin position="286"/>
        <end position="320"/>
    </location>
</feature>
<evidence type="ECO:0000256" key="2">
    <source>
        <dbReference type="ARBA" id="ARBA00022771"/>
    </source>
</evidence>
<dbReference type="SMART" id="SM00184">
    <property type="entry name" value="RING"/>
    <property type="match status" value="1"/>
</dbReference>
<name>A0A7R8V0C3_HERIL</name>
<dbReference type="InterPro" id="IPR016135">
    <property type="entry name" value="UBQ-conjugating_enzyme/RWD"/>
</dbReference>
<dbReference type="OrthoDB" id="8062037at2759"/>
<keyword evidence="2 4" id="KW-0863">Zinc-finger</keyword>
<evidence type="ECO:0008006" key="10">
    <source>
        <dbReference type="Google" id="ProtNLM"/>
    </source>
</evidence>
<dbReference type="Pfam" id="PF00097">
    <property type="entry name" value="zf-C3HC4"/>
    <property type="match status" value="1"/>
</dbReference>
<dbReference type="GO" id="GO:0060255">
    <property type="term" value="P:regulation of macromolecule metabolic process"/>
    <property type="evidence" value="ECO:0007669"/>
    <property type="project" value="UniProtKB-ARBA"/>
</dbReference>
<evidence type="ECO:0000259" key="7">
    <source>
        <dbReference type="PROSITE" id="PS50908"/>
    </source>
</evidence>
<dbReference type="InterPro" id="IPR001841">
    <property type="entry name" value="Znf_RING"/>
</dbReference>
<proteinExistence type="predicted"/>
<organism evidence="8 9">
    <name type="scientific">Hermetia illucens</name>
    <name type="common">Black soldier fly</name>
    <dbReference type="NCBI Taxonomy" id="343691"/>
    <lineage>
        <taxon>Eukaryota</taxon>
        <taxon>Metazoa</taxon>
        <taxon>Ecdysozoa</taxon>
        <taxon>Arthropoda</taxon>
        <taxon>Hexapoda</taxon>
        <taxon>Insecta</taxon>
        <taxon>Pterygota</taxon>
        <taxon>Neoptera</taxon>
        <taxon>Endopterygota</taxon>
        <taxon>Diptera</taxon>
        <taxon>Brachycera</taxon>
        <taxon>Stratiomyomorpha</taxon>
        <taxon>Stratiomyidae</taxon>
        <taxon>Hermetiinae</taxon>
        <taxon>Hermetia</taxon>
    </lineage>
</organism>
<evidence type="ECO:0000256" key="3">
    <source>
        <dbReference type="ARBA" id="ARBA00022833"/>
    </source>
</evidence>
<evidence type="ECO:0000256" key="4">
    <source>
        <dbReference type="PROSITE-ProRule" id="PRU00175"/>
    </source>
</evidence>
<feature type="domain" description="RWD" evidence="7">
    <location>
        <begin position="6"/>
        <end position="107"/>
    </location>
</feature>
<dbReference type="PANTHER" id="PTHR40237:SF1">
    <property type="entry name" value="LD44813P"/>
    <property type="match status" value="1"/>
</dbReference>
<keyword evidence="9" id="KW-1185">Reference proteome</keyword>
<dbReference type="PROSITE" id="PS50908">
    <property type="entry name" value="RWD"/>
    <property type="match status" value="1"/>
</dbReference>
<evidence type="ECO:0000313" key="8">
    <source>
        <dbReference type="EMBL" id="CAD7089244.1"/>
    </source>
</evidence>
<protein>
    <recommendedName>
        <fullName evidence="10">RING-type domain-containing protein</fullName>
    </recommendedName>
</protein>
<dbReference type="EMBL" id="LR899012">
    <property type="protein sequence ID" value="CAD7089244.1"/>
    <property type="molecule type" value="Genomic_DNA"/>
</dbReference>
<accession>A0A7R8V0C3</accession>
<dbReference type="InParanoid" id="A0A7R8V0C3"/>
<dbReference type="PANTHER" id="PTHR40237">
    <property type="entry name" value="LD44813P"/>
    <property type="match status" value="1"/>
</dbReference>
<dbReference type="InterPro" id="IPR018957">
    <property type="entry name" value="Znf_C3HC4_RING-type"/>
</dbReference>
<feature type="domain" description="RING-type" evidence="6">
    <location>
        <begin position="234"/>
        <end position="293"/>
    </location>
</feature>
<gene>
    <name evidence="8" type="ORF">HERILL_LOCUS11811</name>
</gene>
<dbReference type="Proteomes" id="UP000594454">
    <property type="component" value="Chromosome 4"/>
</dbReference>
<keyword evidence="1" id="KW-0479">Metal-binding</keyword>
<dbReference type="Gene3D" id="3.30.40.10">
    <property type="entry name" value="Zinc/RING finger domain, C3HC4 (zinc finger)"/>
    <property type="match status" value="1"/>
</dbReference>
<dbReference type="Pfam" id="PF05773">
    <property type="entry name" value="RWD"/>
    <property type="match status" value="1"/>
</dbReference>